<dbReference type="InterPro" id="IPR027417">
    <property type="entry name" value="P-loop_NTPase"/>
</dbReference>
<dbReference type="SUPFAM" id="SSF52540">
    <property type="entry name" value="P-loop containing nucleoside triphosphate hydrolases"/>
    <property type="match status" value="1"/>
</dbReference>
<proteinExistence type="predicted"/>
<gene>
    <name evidence="10" type="ORF">FCL42_06440</name>
</gene>
<evidence type="ECO:0000256" key="3">
    <source>
        <dbReference type="ARBA" id="ARBA00022496"/>
    </source>
</evidence>
<keyword evidence="8" id="KW-0472">Membrane</keyword>
<dbReference type="PANTHER" id="PTHR42781:SF4">
    <property type="entry name" value="SPERMIDINE_PUTRESCINE IMPORT ATP-BINDING PROTEIN POTA"/>
    <property type="match status" value="1"/>
</dbReference>
<reference evidence="10 11" key="1">
    <citation type="submission" date="2019-04" db="EMBL/GenBank/DDBJ databases">
        <authorList>
            <person name="Hwang J.C."/>
        </authorList>
    </citation>
    <scope>NUCLEOTIDE SEQUENCE [LARGE SCALE GENOMIC DNA]</scope>
    <source>
        <strain evidence="10 11">IMCC35002</strain>
    </source>
</reference>
<accession>A0A4U1BQR8</accession>
<dbReference type="GO" id="GO:0015697">
    <property type="term" value="P:quaternary ammonium group transport"/>
    <property type="evidence" value="ECO:0007669"/>
    <property type="project" value="UniProtKB-ARBA"/>
</dbReference>
<evidence type="ECO:0000256" key="7">
    <source>
        <dbReference type="ARBA" id="ARBA00023065"/>
    </source>
</evidence>
<evidence type="ECO:0000256" key="1">
    <source>
        <dbReference type="ARBA" id="ARBA00022448"/>
    </source>
</evidence>
<dbReference type="InterPro" id="IPR050093">
    <property type="entry name" value="ABC_SmlMolc_Importer"/>
</dbReference>
<dbReference type="PANTHER" id="PTHR42781">
    <property type="entry name" value="SPERMIDINE/PUTRESCINE IMPORT ATP-BINDING PROTEIN POTA"/>
    <property type="match status" value="1"/>
</dbReference>
<protein>
    <submittedName>
        <fullName evidence="10">ABC transporter ATP-binding protein</fullName>
    </submittedName>
</protein>
<dbReference type="InterPro" id="IPR003593">
    <property type="entry name" value="AAA+_ATPase"/>
</dbReference>
<evidence type="ECO:0000259" key="9">
    <source>
        <dbReference type="PROSITE" id="PS50893"/>
    </source>
</evidence>
<dbReference type="InterPro" id="IPR013611">
    <property type="entry name" value="Transp-assoc_OB_typ2"/>
</dbReference>
<dbReference type="SMART" id="SM00382">
    <property type="entry name" value="AAA"/>
    <property type="match status" value="1"/>
</dbReference>
<evidence type="ECO:0000313" key="10">
    <source>
        <dbReference type="EMBL" id="TKB56766.1"/>
    </source>
</evidence>
<keyword evidence="3" id="KW-0410">Iron transport</keyword>
<dbReference type="Pfam" id="PF00005">
    <property type="entry name" value="ABC_tran"/>
    <property type="match status" value="1"/>
</dbReference>
<dbReference type="InterPro" id="IPR017871">
    <property type="entry name" value="ABC_transporter-like_CS"/>
</dbReference>
<dbReference type="GO" id="GO:0016887">
    <property type="term" value="F:ATP hydrolysis activity"/>
    <property type="evidence" value="ECO:0007669"/>
    <property type="project" value="InterPro"/>
</dbReference>
<dbReference type="GO" id="GO:0015408">
    <property type="term" value="F:ABC-type ferric iron transporter activity"/>
    <property type="evidence" value="ECO:0007669"/>
    <property type="project" value="InterPro"/>
</dbReference>
<dbReference type="OrthoDB" id="9802264at2"/>
<keyword evidence="4" id="KW-0547">Nucleotide-binding</keyword>
<dbReference type="InterPro" id="IPR015853">
    <property type="entry name" value="ABC_transpr_FbpC"/>
</dbReference>
<evidence type="ECO:0000256" key="4">
    <source>
        <dbReference type="ARBA" id="ARBA00022741"/>
    </source>
</evidence>
<dbReference type="InterPro" id="IPR003439">
    <property type="entry name" value="ABC_transporter-like_ATP-bd"/>
</dbReference>
<dbReference type="Pfam" id="PF08402">
    <property type="entry name" value="TOBE_2"/>
    <property type="match status" value="1"/>
</dbReference>
<dbReference type="AlphaFoldDB" id="A0A4U1BQR8"/>
<evidence type="ECO:0000256" key="8">
    <source>
        <dbReference type="ARBA" id="ARBA00023136"/>
    </source>
</evidence>
<dbReference type="RefSeq" id="WP_136862570.1">
    <property type="nucleotide sequence ID" value="NZ_SWCJ01000003.1"/>
</dbReference>
<keyword evidence="5 10" id="KW-0067">ATP-binding</keyword>
<keyword evidence="7" id="KW-0406">Ion transport</keyword>
<name>A0A4U1BQR8_9GAMM</name>
<dbReference type="GO" id="GO:0043190">
    <property type="term" value="C:ATP-binding cassette (ABC) transporter complex"/>
    <property type="evidence" value="ECO:0007669"/>
    <property type="project" value="InterPro"/>
</dbReference>
<dbReference type="FunFam" id="3.40.50.300:FF:000425">
    <property type="entry name" value="Probable ABC transporter, ATP-binding subunit"/>
    <property type="match status" value="1"/>
</dbReference>
<sequence>MTTTLAIHNLCCHYDDTQVLSQLNLNLKQGEILALLGASGCGKTTLLHAIAGLIPLTEGDISLEGELVSSASHTLPTEKRQLGMIFQDYALFPHLNVADNIGFGLQGWSKAKRKQRVEEMLTLVKLQGLGKRQIHQLSGGQQQRVAIARALAYRPRLLLLDEPFSNIDSQVRHSLIEEIREILKSQQISAIFVTHTKEEAYSFADRLALLHQGKLLQTGTPESIYSTPNSSVVANFLGQANYVTAKVINQAELETELGRITSTDDIEHSVGCEGQLLIRPQQLELNPNANPTPERLGTVKAKRFKGGYTEYQIELGALNLISHSQNSELSLGQPVVVSVKPHPLVLHCNTVNA</sequence>
<keyword evidence="1" id="KW-0813">Transport</keyword>
<evidence type="ECO:0000256" key="5">
    <source>
        <dbReference type="ARBA" id="ARBA00022840"/>
    </source>
</evidence>
<dbReference type="GO" id="GO:0005524">
    <property type="term" value="F:ATP binding"/>
    <property type="evidence" value="ECO:0007669"/>
    <property type="project" value="UniProtKB-KW"/>
</dbReference>
<dbReference type="CDD" id="cd03259">
    <property type="entry name" value="ABC_Carb_Solutes_like"/>
    <property type="match status" value="1"/>
</dbReference>
<keyword evidence="6" id="KW-0408">Iron</keyword>
<keyword evidence="11" id="KW-1185">Reference proteome</keyword>
<dbReference type="Gene3D" id="3.40.50.300">
    <property type="entry name" value="P-loop containing nucleotide triphosphate hydrolases"/>
    <property type="match status" value="1"/>
</dbReference>
<dbReference type="Proteomes" id="UP000305675">
    <property type="component" value="Unassembled WGS sequence"/>
</dbReference>
<evidence type="ECO:0000313" key="11">
    <source>
        <dbReference type="Proteomes" id="UP000305675"/>
    </source>
</evidence>
<dbReference type="PROSITE" id="PS00211">
    <property type="entry name" value="ABC_TRANSPORTER_1"/>
    <property type="match status" value="1"/>
</dbReference>
<feature type="domain" description="ABC transporter" evidence="9">
    <location>
        <begin position="5"/>
        <end position="237"/>
    </location>
</feature>
<dbReference type="EMBL" id="SWCJ01000003">
    <property type="protein sequence ID" value="TKB56766.1"/>
    <property type="molecule type" value="Genomic_DNA"/>
</dbReference>
<comment type="caution">
    <text evidence="10">The sequence shown here is derived from an EMBL/GenBank/DDBJ whole genome shotgun (WGS) entry which is preliminary data.</text>
</comment>
<dbReference type="InterPro" id="IPR008995">
    <property type="entry name" value="Mo/tungstate-bd_C_term_dom"/>
</dbReference>
<evidence type="ECO:0000256" key="2">
    <source>
        <dbReference type="ARBA" id="ARBA00022475"/>
    </source>
</evidence>
<organism evidence="10 11">
    <name type="scientific">Ferrimonas aestuarii</name>
    <dbReference type="NCBI Taxonomy" id="2569539"/>
    <lineage>
        <taxon>Bacteria</taxon>
        <taxon>Pseudomonadati</taxon>
        <taxon>Pseudomonadota</taxon>
        <taxon>Gammaproteobacteria</taxon>
        <taxon>Alteromonadales</taxon>
        <taxon>Ferrimonadaceae</taxon>
        <taxon>Ferrimonas</taxon>
    </lineage>
</organism>
<keyword evidence="2" id="KW-1003">Cell membrane</keyword>
<dbReference type="PROSITE" id="PS50893">
    <property type="entry name" value="ABC_TRANSPORTER_2"/>
    <property type="match status" value="1"/>
</dbReference>
<dbReference type="SUPFAM" id="SSF50331">
    <property type="entry name" value="MOP-like"/>
    <property type="match status" value="1"/>
</dbReference>
<evidence type="ECO:0000256" key="6">
    <source>
        <dbReference type="ARBA" id="ARBA00023004"/>
    </source>
</evidence>